<evidence type="ECO:0000259" key="3">
    <source>
        <dbReference type="Pfam" id="PF00497"/>
    </source>
</evidence>
<dbReference type="PANTHER" id="PTHR35936">
    <property type="entry name" value="MEMBRANE-BOUND LYTIC MUREIN TRANSGLYCOSYLASE F"/>
    <property type="match status" value="1"/>
</dbReference>
<dbReference type="GO" id="GO:0009279">
    <property type="term" value="C:cell outer membrane"/>
    <property type="evidence" value="ECO:0007669"/>
    <property type="project" value="TreeGrafter"/>
</dbReference>
<evidence type="ECO:0000256" key="2">
    <source>
        <dbReference type="ARBA" id="ARBA00022729"/>
    </source>
</evidence>
<keyword evidence="2" id="KW-0732">Signal</keyword>
<dbReference type="AlphaFoldDB" id="A0A4U9IAG6"/>
<comment type="similarity">
    <text evidence="1">Belongs to the bacterial solute-binding protein 3 family.</text>
</comment>
<feature type="domain" description="Solute-binding protein family 3/N-terminal" evidence="3">
    <location>
        <begin position="2"/>
        <end position="49"/>
    </location>
</feature>
<dbReference type="EMBL" id="LR590464">
    <property type="protein sequence ID" value="VTP74617.1"/>
    <property type="molecule type" value="Genomic_DNA"/>
</dbReference>
<keyword evidence="4" id="KW-0456">Lyase</keyword>
<evidence type="ECO:0000313" key="5">
    <source>
        <dbReference type="Proteomes" id="UP000310719"/>
    </source>
</evidence>
<evidence type="ECO:0000313" key="4">
    <source>
        <dbReference type="EMBL" id="VTP74617.1"/>
    </source>
</evidence>
<dbReference type="GO" id="GO:0008933">
    <property type="term" value="F:peptidoglycan lytic transglycosylase activity"/>
    <property type="evidence" value="ECO:0007669"/>
    <property type="project" value="TreeGrafter"/>
</dbReference>
<proteinExistence type="inferred from homology"/>
<dbReference type="GO" id="GO:0009253">
    <property type="term" value="P:peptidoglycan catabolic process"/>
    <property type="evidence" value="ECO:0007669"/>
    <property type="project" value="TreeGrafter"/>
</dbReference>
<accession>A0A4U9IAG6</accession>
<dbReference type="PANTHER" id="PTHR35936:SF32">
    <property type="entry name" value="MEMBRANE-BOUND LYTIC MUREIN TRANSGLYCOSYLASE F"/>
    <property type="match status" value="1"/>
</dbReference>
<organism evidence="4 5">
    <name type="scientific">Leclercia adecarboxylata</name>
    <dbReference type="NCBI Taxonomy" id="83655"/>
    <lineage>
        <taxon>Bacteria</taxon>
        <taxon>Pseudomonadati</taxon>
        <taxon>Pseudomonadota</taxon>
        <taxon>Gammaproteobacteria</taxon>
        <taxon>Enterobacterales</taxon>
        <taxon>Enterobacteriaceae</taxon>
        <taxon>Leclercia</taxon>
    </lineage>
</organism>
<dbReference type="InterPro" id="IPR001638">
    <property type="entry name" value="Solute-binding_3/MltF_N"/>
</dbReference>
<dbReference type="EC" id="4.2.2.-" evidence="4"/>
<protein>
    <submittedName>
        <fullName evidence="4">Membrane-bound lytic murein transglycosylase F</fullName>
        <ecNumber evidence="4">4.2.2.-</ecNumber>
    </submittedName>
</protein>
<evidence type="ECO:0000256" key="1">
    <source>
        <dbReference type="ARBA" id="ARBA00010333"/>
    </source>
</evidence>
<reference evidence="4 5" key="1">
    <citation type="submission" date="2019-05" db="EMBL/GenBank/DDBJ databases">
        <authorList>
            <consortium name="Pathogen Informatics"/>
        </authorList>
    </citation>
    <scope>NUCLEOTIDE SEQUENCE [LARGE SCALE GENOMIC DNA]</scope>
    <source>
        <strain evidence="4 5">NCTC13032</strain>
    </source>
</reference>
<dbReference type="Pfam" id="PF00497">
    <property type="entry name" value="SBP_bac_3"/>
    <property type="match status" value="1"/>
</dbReference>
<dbReference type="SUPFAM" id="SSF53850">
    <property type="entry name" value="Periplasmic binding protein-like II"/>
    <property type="match status" value="1"/>
</dbReference>
<dbReference type="Gene3D" id="3.40.190.10">
    <property type="entry name" value="Periplasmic binding protein-like II"/>
    <property type="match status" value="1"/>
</dbReference>
<name>A0A4U9IAG6_9ENTR</name>
<gene>
    <name evidence="4" type="primary">mltF_1</name>
    <name evidence="4" type="ORF">NCTC13032_05480</name>
</gene>
<sequence>MIGLDYELAQHFADYLGVKLKMTVRQNISQLFDDLDNGDADMLAAGWSI</sequence>
<dbReference type="Proteomes" id="UP000310719">
    <property type="component" value="Chromosome"/>
</dbReference>